<dbReference type="Proteomes" id="UP000029273">
    <property type="component" value="Unassembled WGS sequence"/>
</dbReference>
<sequence>MLQYREFPHGRTPYLSRLLVTREYLRFDDGHAADDYLLYDRRNRTIYSVDHEDRTVLVIPPRPVTVKPPIPLKLGERQSPMDDAPDVGGHRAIHYTFYANGKRCGDVMAVSGLLSDVRKALIAYRRTLAGQQAADMDKTPLSMQTACSLADLIFAPTRMLDHGLPVIEWRPDGDRKELLDYRRHVSVPPTLFRLPPAYRYYAIGPDGMVPAHPPAP</sequence>
<keyword evidence="2" id="KW-1185">Reference proteome</keyword>
<dbReference type="OrthoDB" id="8560170at2"/>
<proteinExistence type="predicted"/>
<organism evidence="1 2">
    <name type="scientific">Acidihalobacter prosperus</name>
    <dbReference type="NCBI Taxonomy" id="160660"/>
    <lineage>
        <taxon>Bacteria</taxon>
        <taxon>Pseudomonadati</taxon>
        <taxon>Pseudomonadota</taxon>
        <taxon>Gammaproteobacteria</taxon>
        <taxon>Chromatiales</taxon>
        <taxon>Ectothiorhodospiraceae</taxon>
        <taxon>Acidihalobacter</taxon>
    </lineage>
</organism>
<accession>A0A1A6C6W0</accession>
<dbReference type="EMBL" id="JQSG02000001">
    <property type="protein sequence ID" value="OBS10298.1"/>
    <property type="molecule type" value="Genomic_DNA"/>
</dbReference>
<evidence type="ECO:0000313" key="1">
    <source>
        <dbReference type="EMBL" id="OBS10298.1"/>
    </source>
</evidence>
<gene>
    <name evidence="1" type="ORF">Thpro_020014</name>
</gene>
<name>A0A1A6C6W0_9GAMM</name>
<protein>
    <submittedName>
        <fullName evidence="1">Uncharacterized protein</fullName>
    </submittedName>
</protein>
<dbReference type="RefSeq" id="WP_145930642.1">
    <property type="nucleotide sequence ID" value="NZ_JQSG02000001.1"/>
</dbReference>
<reference evidence="1 2" key="1">
    <citation type="journal article" date="2014" name="Genome Announc.">
        <title>Draft Genome Sequence of the Iron-Oxidizing, Acidophilic, and Halotolerant 'Thiobacillus prosperus' Type Strain DSM 5130.</title>
        <authorList>
            <person name="Ossandon F.J."/>
            <person name="Cardenas J.P."/>
            <person name="Corbett M."/>
            <person name="Quatrini R."/>
            <person name="Holmes D.S."/>
            <person name="Watkin E."/>
        </authorList>
    </citation>
    <scope>NUCLEOTIDE SEQUENCE [LARGE SCALE GENOMIC DNA]</scope>
    <source>
        <strain evidence="1 2">DSM 5130</strain>
    </source>
</reference>
<evidence type="ECO:0000313" key="2">
    <source>
        <dbReference type="Proteomes" id="UP000029273"/>
    </source>
</evidence>
<dbReference type="AlphaFoldDB" id="A0A1A6C6W0"/>
<comment type="caution">
    <text evidence="1">The sequence shown here is derived from an EMBL/GenBank/DDBJ whole genome shotgun (WGS) entry which is preliminary data.</text>
</comment>